<dbReference type="EMBL" id="JAPWDV010000003">
    <property type="protein sequence ID" value="KAJ6218138.1"/>
    <property type="molecule type" value="Genomic_DNA"/>
</dbReference>
<dbReference type="CDD" id="cd05402">
    <property type="entry name" value="NT_PAP_TUTase"/>
    <property type="match status" value="1"/>
</dbReference>
<dbReference type="SUPFAM" id="SSF81631">
    <property type="entry name" value="PAP/OAS1 substrate-binding domain"/>
    <property type="match status" value="1"/>
</dbReference>
<evidence type="ECO:0000313" key="3">
    <source>
        <dbReference type="EMBL" id="KAJ6218138.1"/>
    </source>
</evidence>
<evidence type="ECO:0000259" key="2">
    <source>
        <dbReference type="Pfam" id="PF22600"/>
    </source>
</evidence>
<name>A0A9Q0RJL2_BLOTA</name>
<dbReference type="Gene3D" id="1.10.1410.10">
    <property type="match status" value="1"/>
</dbReference>
<dbReference type="SUPFAM" id="SSF81301">
    <property type="entry name" value="Nucleotidyltransferase"/>
    <property type="match status" value="1"/>
</dbReference>
<dbReference type="GO" id="GO:0031123">
    <property type="term" value="P:RNA 3'-end processing"/>
    <property type="evidence" value="ECO:0007669"/>
    <property type="project" value="TreeGrafter"/>
</dbReference>
<dbReference type="InterPro" id="IPR043519">
    <property type="entry name" value="NT_sf"/>
</dbReference>
<protein>
    <recommendedName>
        <fullName evidence="2">Poly(A) RNA polymerase mitochondrial-like central palm domain-containing protein</fullName>
    </recommendedName>
</protein>
<reference evidence="3" key="1">
    <citation type="submission" date="2022-12" db="EMBL/GenBank/DDBJ databases">
        <title>Genome assemblies of Blomia tropicalis.</title>
        <authorList>
            <person name="Cui Y."/>
        </authorList>
    </citation>
    <scope>NUCLEOTIDE SEQUENCE</scope>
    <source>
        <tissue evidence="3">Adult mites</tissue>
    </source>
</reference>
<sequence length="762" mass="88995">MQNTASLGYLQKHLEYVYFNEDLLNCLHKILNLKTIEQINGSDELSQVINFRCMIYNNDILFLDLLIRHDGQADGTIHLSSRPISMKSGSQTSRGSIPNKTKVFDQSIIYLFKEMNNLNRHIHEKTLDIDEMNTPTVEEQEEEEEVDNCGAIEQLSDNKINEVNEEDVGSTEIELTSTQPNLESLPHTASTFSISSDSDGGTLNDLHKFDDDSYLSTDDMGYWTIRDNSSDNVEQRLSRYNETIQQVSKMKQTFSRSMTTIYSDVASDENDDQDDDERQLSKCLSQCTLNKEDNKQMEDNQSTTNDNDENLFEDPYENLESLQAQERSLGENNVVYTQTIEIISEEEFDAESSQRDNHTNKTKQDTLSKLLDNLPLNDINQTIQYIRKKLLLNKEDIQKRKQLVRKMEKVLCEHGFNCELFIFGSTKNWLGMATSSDIDIFIQLKDSRGRSIDETHISYGKIEHVLHRIHRILVNDQKYLEVLSPNNRHPRNNNYNDNMNVIIQTICHRHMRVPITRMKIYSKSQRLLPISGTGSLNSSIPLCNQILQCDFNVNNALGIANTRLIRFLCKFEPRFFALNVLLRYWGKSVSMLIKPDCLSSYALTNLILFFFQMRKPQILPSVDYFVKLSDKPEIVNDWRCDFCSDKSKIDFCTQNTESIMQLCVGFFRYYNNFNFLQFKISTRYARAWRLRNNRMKRHNRNGGNGETMSSNRRDHHIDRHPLVHIMDPFEQSHNLTARMRSQMFDRLCYEFNQAAERYEKYL</sequence>
<dbReference type="GO" id="GO:0046872">
    <property type="term" value="F:metal ion binding"/>
    <property type="evidence" value="ECO:0007669"/>
    <property type="project" value="UniProtKB-KW"/>
</dbReference>
<dbReference type="Pfam" id="PF22600">
    <property type="entry name" value="MTPAP-like_central"/>
    <property type="match status" value="1"/>
</dbReference>
<keyword evidence="4" id="KW-1185">Reference proteome</keyword>
<proteinExistence type="predicted"/>
<feature type="domain" description="Poly(A) RNA polymerase mitochondrial-like central palm" evidence="2">
    <location>
        <begin position="379"/>
        <end position="567"/>
    </location>
</feature>
<feature type="region of interest" description="Disordered" evidence="1">
    <location>
        <begin position="291"/>
        <end position="311"/>
    </location>
</feature>
<dbReference type="PANTHER" id="PTHR12271">
    <property type="entry name" value="POLY A POLYMERASE CID PAP -RELATED"/>
    <property type="match status" value="1"/>
</dbReference>
<organism evidence="3 4">
    <name type="scientific">Blomia tropicalis</name>
    <name type="common">Mite</name>
    <dbReference type="NCBI Taxonomy" id="40697"/>
    <lineage>
        <taxon>Eukaryota</taxon>
        <taxon>Metazoa</taxon>
        <taxon>Ecdysozoa</taxon>
        <taxon>Arthropoda</taxon>
        <taxon>Chelicerata</taxon>
        <taxon>Arachnida</taxon>
        <taxon>Acari</taxon>
        <taxon>Acariformes</taxon>
        <taxon>Sarcoptiformes</taxon>
        <taxon>Astigmata</taxon>
        <taxon>Glycyphagoidea</taxon>
        <taxon>Echimyopodidae</taxon>
        <taxon>Blomia</taxon>
    </lineage>
</organism>
<dbReference type="Proteomes" id="UP001142055">
    <property type="component" value="Chromosome 3"/>
</dbReference>
<dbReference type="GO" id="GO:0005737">
    <property type="term" value="C:cytoplasm"/>
    <property type="evidence" value="ECO:0007669"/>
    <property type="project" value="UniProtKB-SubCell"/>
</dbReference>
<accession>A0A9Q0RJL2</accession>
<gene>
    <name evidence="3" type="ORF">RDWZM_009295</name>
</gene>
<dbReference type="Gene3D" id="3.30.460.10">
    <property type="entry name" value="Beta Polymerase, domain 2"/>
    <property type="match status" value="1"/>
</dbReference>
<dbReference type="GO" id="GO:1990817">
    <property type="term" value="F:poly(A) RNA polymerase activity"/>
    <property type="evidence" value="ECO:0007669"/>
    <property type="project" value="UniProtKB-ARBA"/>
</dbReference>
<dbReference type="AlphaFoldDB" id="A0A9Q0RJL2"/>
<evidence type="ECO:0000313" key="4">
    <source>
        <dbReference type="Proteomes" id="UP001142055"/>
    </source>
</evidence>
<evidence type="ECO:0000256" key="1">
    <source>
        <dbReference type="SAM" id="MobiDB-lite"/>
    </source>
</evidence>
<dbReference type="PANTHER" id="PTHR12271:SF40">
    <property type="entry name" value="POLY(A) RNA POLYMERASE GLD2"/>
    <property type="match status" value="1"/>
</dbReference>
<comment type="caution">
    <text evidence="3">The sequence shown here is derived from an EMBL/GenBank/DDBJ whole genome shotgun (WGS) entry which is preliminary data.</text>
</comment>
<dbReference type="InterPro" id="IPR054708">
    <property type="entry name" value="MTPAP-like_central"/>
</dbReference>
<feature type="region of interest" description="Disordered" evidence="1">
    <location>
        <begin position="78"/>
        <end position="98"/>
    </location>
</feature>